<evidence type="ECO:0000313" key="2">
    <source>
        <dbReference type="Proteomes" id="UP001163603"/>
    </source>
</evidence>
<sequence length="345" mass="39034">MNTAINDSSPRLRIADILLIQDEDQEQEEENDGVGELLLMEGCIGVVSRWFSRFRAAKFKKISGQVEKREQDVTSDDKCSTDLLNGGDSPCMDPQNHRSGRPTEPSFNMGVGCYLLYLIAASKTEHDKMMELRTQMEMLLQDAKKELEAKDTLADPFKSTSVFPYSTIDVREGVESSYDHSLHNSKTSYVLPVSPTIMMCDQSSDCDTPKSEQCPKGMDPLEAELEAELERFLLQHPQQQSIEVTVNDTDTAKSQSFSSGEVINPEIDPQEEECTEVDYGIPPYELEGRLHEVLEARQQEQIRELEAALECARHKLREKDIEITWWKDTAKLLSLHIPATSRPIS</sequence>
<evidence type="ECO:0000313" key="1">
    <source>
        <dbReference type="EMBL" id="KAJ0031492.1"/>
    </source>
</evidence>
<gene>
    <name evidence="1" type="ORF">Pint_12504</name>
</gene>
<name>A0ACC0Y918_9ROSI</name>
<comment type="caution">
    <text evidence="1">The sequence shown here is derived from an EMBL/GenBank/DDBJ whole genome shotgun (WGS) entry which is preliminary data.</text>
</comment>
<keyword evidence="2" id="KW-1185">Reference proteome</keyword>
<proteinExistence type="predicted"/>
<accession>A0ACC0Y918</accession>
<organism evidence="1 2">
    <name type="scientific">Pistacia integerrima</name>
    <dbReference type="NCBI Taxonomy" id="434235"/>
    <lineage>
        <taxon>Eukaryota</taxon>
        <taxon>Viridiplantae</taxon>
        <taxon>Streptophyta</taxon>
        <taxon>Embryophyta</taxon>
        <taxon>Tracheophyta</taxon>
        <taxon>Spermatophyta</taxon>
        <taxon>Magnoliopsida</taxon>
        <taxon>eudicotyledons</taxon>
        <taxon>Gunneridae</taxon>
        <taxon>Pentapetalae</taxon>
        <taxon>rosids</taxon>
        <taxon>malvids</taxon>
        <taxon>Sapindales</taxon>
        <taxon>Anacardiaceae</taxon>
        <taxon>Pistacia</taxon>
    </lineage>
</organism>
<protein>
    <submittedName>
        <fullName evidence="1">Uncharacterized protein</fullName>
    </submittedName>
</protein>
<reference evidence="2" key="1">
    <citation type="journal article" date="2023" name="G3 (Bethesda)">
        <title>Genome assembly and association tests identify interacting loci associated with vigor, precocity, and sex in interspecific pistachio rootstocks.</title>
        <authorList>
            <person name="Palmer W."/>
            <person name="Jacygrad E."/>
            <person name="Sagayaradj S."/>
            <person name="Cavanaugh K."/>
            <person name="Han R."/>
            <person name="Bertier L."/>
            <person name="Beede B."/>
            <person name="Kafkas S."/>
            <person name="Golino D."/>
            <person name="Preece J."/>
            <person name="Michelmore R."/>
        </authorList>
    </citation>
    <scope>NUCLEOTIDE SEQUENCE [LARGE SCALE GENOMIC DNA]</scope>
</reference>
<dbReference type="EMBL" id="CM047743">
    <property type="protein sequence ID" value="KAJ0031492.1"/>
    <property type="molecule type" value="Genomic_DNA"/>
</dbReference>
<dbReference type="Proteomes" id="UP001163603">
    <property type="component" value="Chromosome 8"/>
</dbReference>